<evidence type="ECO:0000313" key="2">
    <source>
        <dbReference type="Proteomes" id="UP001159641"/>
    </source>
</evidence>
<gene>
    <name evidence="1" type="ORF">J1605_016560</name>
</gene>
<keyword evidence="2" id="KW-1185">Reference proteome</keyword>
<reference evidence="1 2" key="1">
    <citation type="submission" date="2022-11" db="EMBL/GenBank/DDBJ databases">
        <title>Whole genome sequence of Eschrichtius robustus ER-17-0199.</title>
        <authorList>
            <person name="Bruniche-Olsen A."/>
            <person name="Black A.N."/>
            <person name="Fields C.J."/>
            <person name="Walden K."/>
            <person name="Dewoody J.A."/>
        </authorList>
    </citation>
    <scope>NUCLEOTIDE SEQUENCE [LARGE SCALE GENOMIC DNA]</scope>
    <source>
        <strain evidence="1">ER-17-0199</strain>
        <tissue evidence="1">Blubber</tissue>
    </source>
</reference>
<accession>A0AB34I5U9</accession>
<protein>
    <submittedName>
        <fullName evidence="1">Uncharacterized protein</fullName>
    </submittedName>
</protein>
<name>A0AB34I5U9_ESCRO</name>
<dbReference type="AlphaFoldDB" id="A0AB34I5U9"/>
<sequence length="82" mass="9100">MGWESNPARTHCLLTEITHLVSGLNEAQVLDVSSQKEFSERQSDSRKPIIEGGGVAARLAYRTFPEFQRPPTPPEGQICGEF</sequence>
<dbReference type="Proteomes" id="UP001159641">
    <property type="component" value="Unassembled WGS sequence"/>
</dbReference>
<organism evidence="1 2">
    <name type="scientific">Eschrichtius robustus</name>
    <name type="common">California gray whale</name>
    <name type="synonym">Eschrichtius gibbosus</name>
    <dbReference type="NCBI Taxonomy" id="9764"/>
    <lineage>
        <taxon>Eukaryota</taxon>
        <taxon>Metazoa</taxon>
        <taxon>Chordata</taxon>
        <taxon>Craniata</taxon>
        <taxon>Vertebrata</taxon>
        <taxon>Euteleostomi</taxon>
        <taxon>Mammalia</taxon>
        <taxon>Eutheria</taxon>
        <taxon>Laurasiatheria</taxon>
        <taxon>Artiodactyla</taxon>
        <taxon>Whippomorpha</taxon>
        <taxon>Cetacea</taxon>
        <taxon>Mysticeti</taxon>
        <taxon>Eschrichtiidae</taxon>
        <taxon>Eschrichtius</taxon>
    </lineage>
</organism>
<dbReference type="EMBL" id="JAIQCJ010000020">
    <property type="protein sequence ID" value="KAJ8798757.1"/>
    <property type="molecule type" value="Genomic_DNA"/>
</dbReference>
<comment type="caution">
    <text evidence="1">The sequence shown here is derived from an EMBL/GenBank/DDBJ whole genome shotgun (WGS) entry which is preliminary data.</text>
</comment>
<evidence type="ECO:0000313" key="1">
    <source>
        <dbReference type="EMBL" id="KAJ8798757.1"/>
    </source>
</evidence>
<proteinExistence type="predicted"/>